<dbReference type="Proteomes" id="UP000295304">
    <property type="component" value="Unassembled WGS sequence"/>
</dbReference>
<comment type="caution">
    <text evidence="2">The sequence shown here is derived from an EMBL/GenBank/DDBJ whole genome shotgun (WGS) entry which is preliminary data.</text>
</comment>
<dbReference type="CDD" id="cd13926">
    <property type="entry name" value="N-acetylmuramidase_GH108"/>
    <property type="match status" value="1"/>
</dbReference>
<dbReference type="AlphaFoldDB" id="A0A4R3JD04"/>
<evidence type="ECO:0000259" key="1">
    <source>
        <dbReference type="PROSITE" id="PS50222"/>
    </source>
</evidence>
<dbReference type="EMBL" id="SLZW01000005">
    <property type="protein sequence ID" value="TCS62570.1"/>
    <property type="molecule type" value="Genomic_DNA"/>
</dbReference>
<dbReference type="Pfam" id="PF05838">
    <property type="entry name" value="Glyco_hydro_108"/>
    <property type="match status" value="1"/>
</dbReference>
<reference evidence="2 3" key="1">
    <citation type="submission" date="2019-03" db="EMBL/GenBank/DDBJ databases">
        <title>Genomic Encyclopedia of Type Strains, Phase IV (KMG-IV): sequencing the most valuable type-strain genomes for metagenomic binning, comparative biology and taxonomic classification.</title>
        <authorList>
            <person name="Goeker M."/>
        </authorList>
    </citation>
    <scope>NUCLEOTIDE SEQUENCE [LARGE SCALE GENOMIC DNA]</scope>
    <source>
        <strain evidence="2 3">DSM 101688</strain>
    </source>
</reference>
<protein>
    <submittedName>
        <fullName evidence="2">Putative peptidoglycan binding protein</fullName>
    </submittedName>
</protein>
<dbReference type="InterPro" id="IPR002048">
    <property type="entry name" value="EF_hand_dom"/>
</dbReference>
<dbReference type="Gene3D" id="1.20.141.10">
    <property type="entry name" value="Chitosanase, subunit A, domain 1"/>
    <property type="match status" value="1"/>
</dbReference>
<evidence type="ECO:0000313" key="3">
    <source>
        <dbReference type="Proteomes" id="UP000295304"/>
    </source>
</evidence>
<gene>
    <name evidence="2" type="ORF">EDD55_105116</name>
</gene>
<dbReference type="InterPro" id="IPR018537">
    <property type="entry name" value="Peptidoglycan-bd_3"/>
</dbReference>
<dbReference type="InterPro" id="IPR018247">
    <property type="entry name" value="EF_Hand_1_Ca_BS"/>
</dbReference>
<dbReference type="InterPro" id="IPR023346">
    <property type="entry name" value="Lysozyme-like_dom_sf"/>
</dbReference>
<name>A0A4R3JD04_9PROT</name>
<dbReference type="InterPro" id="IPR008565">
    <property type="entry name" value="TtsA-like_GH18_dom"/>
</dbReference>
<organism evidence="2 3">
    <name type="scientific">Varunaivibrio sulfuroxidans</name>
    <dbReference type="NCBI Taxonomy" id="1773489"/>
    <lineage>
        <taxon>Bacteria</taxon>
        <taxon>Pseudomonadati</taxon>
        <taxon>Pseudomonadota</taxon>
        <taxon>Alphaproteobacteria</taxon>
        <taxon>Rhodospirillales</taxon>
        <taxon>Magnetovibrionaceae</taxon>
        <taxon>Varunaivibrio</taxon>
    </lineage>
</organism>
<proteinExistence type="predicted"/>
<feature type="domain" description="EF-hand" evidence="1">
    <location>
        <begin position="53"/>
        <end position="79"/>
    </location>
</feature>
<dbReference type="Pfam" id="PF09374">
    <property type="entry name" value="PG_binding_3"/>
    <property type="match status" value="1"/>
</dbReference>
<keyword evidence="3" id="KW-1185">Reference proteome</keyword>
<dbReference type="PROSITE" id="PS00018">
    <property type="entry name" value="EF_HAND_1"/>
    <property type="match status" value="1"/>
</dbReference>
<dbReference type="GO" id="GO:0005509">
    <property type="term" value="F:calcium ion binding"/>
    <property type="evidence" value="ECO:0007669"/>
    <property type="project" value="InterPro"/>
</dbReference>
<evidence type="ECO:0000313" key="2">
    <source>
        <dbReference type="EMBL" id="TCS62570.1"/>
    </source>
</evidence>
<dbReference type="SUPFAM" id="SSF53955">
    <property type="entry name" value="Lysozyme-like"/>
    <property type="match status" value="1"/>
</dbReference>
<accession>A0A4R3JD04</accession>
<sequence length="186" mass="20323">MEDKAFTAAVETVLKHEGGFSADPNDPGGATHYGISLRYLLSIHAVDTDGDGFSDFDFDRDGDIDAHDIRAMTRGAAIEIYRDHFWTPNGYGDLPPFVGPKVFDLAVNMGPRQAHKLLQRAARACEANLTDDGVLGPKTRAAIAGLPPMQVVAATRSEAAGFYRTLIAEKPKLEIYRTGWLRRAYA</sequence>
<dbReference type="PROSITE" id="PS50222">
    <property type="entry name" value="EF_HAND_2"/>
    <property type="match status" value="1"/>
</dbReference>